<dbReference type="InterPro" id="IPR036236">
    <property type="entry name" value="Znf_C2H2_sf"/>
</dbReference>
<proteinExistence type="predicted"/>
<keyword evidence="3 5" id="KW-0863">Zinc-finger</keyword>
<feature type="non-terminal residue" evidence="7">
    <location>
        <position position="1"/>
    </location>
</feature>
<dbReference type="PROSITE" id="PS50157">
    <property type="entry name" value="ZINC_FINGER_C2H2_2"/>
    <property type="match status" value="3"/>
</dbReference>
<dbReference type="InterPro" id="IPR013087">
    <property type="entry name" value="Znf_C2H2_type"/>
</dbReference>
<keyword evidence="4" id="KW-0862">Zinc</keyword>
<evidence type="ECO:0000256" key="3">
    <source>
        <dbReference type="ARBA" id="ARBA00022771"/>
    </source>
</evidence>
<sequence>EGSQNSLDQHIIKEHPESRFFKCRICSKAFRTYRYLHFVHFKRCHIGLPIKYHCEKCNKGFTDKSSLENHKLSHSDVKNYSCEFCGALFRTPYSLKVHVNIHTQEKKYRCQICGMAFLRLCNLIGHKKCVHLRDNRYVCEVCGKVIHTQKGFTRHQLLCRWKEKLFECDDIEKSRTKRVSMKEQESPCKYNCGEALVSGFRSQQYLKITHRDGCEYAVDKRSVEVKDVVAEATKSTTDDDENDNNIVVITLKECDPHLYSLEASLPRNQRVTPTGETSQTHVIAEKLPSPQMIVSAQRVELPFLHSTFGSVTTEKIGITTPILFASLTPHPVVKTHAIQEGTAVNSEFLHRPSLERAFPQVNEGLDQSGNNVHSKSTTVVTSGAPNSLEILQEASELQHNSPLRSELLAIPSISASTGPVTYITTWPS</sequence>
<evidence type="ECO:0000256" key="5">
    <source>
        <dbReference type="PROSITE-ProRule" id="PRU00042"/>
    </source>
</evidence>
<feature type="domain" description="C2H2-type" evidence="6">
    <location>
        <begin position="80"/>
        <end position="107"/>
    </location>
</feature>
<keyword evidence="1" id="KW-0479">Metal-binding</keyword>
<protein>
    <recommendedName>
        <fullName evidence="6">C2H2-type domain-containing protein</fullName>
    </recommendedName>
</protein>
<keyword evidence="8" id="KW-1185">Reference proteome</keyword>
<evidence type="ECO:0000313" key="8">
    <source>
        <dbReference type="Proteomes" id="UP001381693"/>
    </source>
</evidence>
<feature type="domain" description="C2H2-type" evidence="6">
    <location>
        <begin position="52"/>
        <end position="79"/>
    </location>
</feature>
<dbReference type="PANTHER" id="PTHR24379">
    <property type="entry name" value="KRAB AND ZINC FINGER DOMAIN-CONTAINING"/>
    <property type="match status" value="1"/>
</dbReference>
<evidence type="ECO:0000256" key="2">
    <source>
        <dbReference type="ARBA" id="ARBA00022737"/>
    </source>
</evidence>
<evidence type="ECO:0000256" key="1">
    <source>
        <dbReference type="ARBA" id="ARBA00022723"/>
    </source>
</evidence>
<name>A0AAN8XB66_HALRR</name>
<dbReference type="GO" id="GO:0008270">
    <property type="term" value="F:zinc ion binding"/>
    <property type="evidence" value="ECO:0007669"/>
    <property type="project" value="UniProtKB-KW"/>
</dbReference>
<dbReference type="EMBL" id="JAXCGZ010006749">
    <property type="protein sequence ID" value="KAK7079556.1"/>
    <property type="molecule type" value="Genomic_DNA"/>
</dbReference>
<organism evidence="7 8">
    <name type="scientific">Halocaridina rubra</name>
    <name type="common">Hawaiian red shrimp</name>
    <dbReference type="NCBI Taxonomy" id="373956"/>
    <lineage>
        <taxon>Eukaryota</taxon>
        <taxon>Metazoa</taxon>
        <taxon>Ecdysozoa</taxon>
        <taxon>Arthropoda</taxon>
        <taxon>Crustacea</taxon>
        <taxon>Multicrustacea</taxon>
        <taxon>Malacostraca</taxon>
        <taxon>Eumalacostraca</taxon>
        <taxon>Eucarida</taxon>
        <taxon>Decapoda</taxon>
        <taxon>Pleocyemata</taxon>
        <taxon>Caridea</taxon>
        <taxon>Atyoidea</taxon>
        <taxon>Atyidae</taxon>
        <taxon>Halocaridina</taxon>
    </lineage>
</organism>
<evidence type="ECO:0000256" key="4">
    <source>
        <dbReference type="ARBA" id="ARBA00022833"/>
    </source>
</evidence>
<evidence type="ECO:0000313" key="7">
    <source>
        <dbReference type="EMBL" id="KAK7079556.1"/>
    </source>
</evidence>
<dbReference type="SUPFAM" id="SSF57667">
    <property type="entry name" value="beta-beta-alpha zinc fingers"/>
    <property type="match status" value="2"/>
</dbReference>
<dbReference type="SMART" id="SM00355">
    <property type="entry name" value="ZnF_C2H2"/>
    <property type="match status" value="5"/>
</dbReference>
<comment type="caution">
    <text evidence="7">The sequence shown here is derived from an EMBL/GenBank/DDBJ whole genome shotgun (WGS) entry which is preliminary data.</text>
</comment>
<dbReference type="Gene3D" id="3.30.160.60">
    <property type="entry name" value="Classic Zinc Finger"/>
    <property type="match status" value="3"/>
</dbReference>
<accession>A0AAN8XB66</accession>
<gene>
    <name evidence="7" type="ORF">SK128_019055</name>
</gene>
<dbReference type="Pfam" id="PF13912">
    <property type="entry name" value="zf-C2H2_6"/>
    <property type="match status" value="1"/>
</dbReference>
<evidence type="ECO:0000259" key="6">
    <source>
        <dbReference type="PROSITE" id="PS50157"/>
    </source>
</evidence>
<dbReference type="AlphaFoldDB" id="A0AAN8XB66"/>
<dbReference type="Pfam" id="PF00096">
    <property type="entry name" value="zf-C2H2"/>
    <property type="match status" value="2"/>
</dbReference>
<keyword evidence="2" id="KW-0677">Repeat</keyword>
<dbReference type="PROSITE" id="PS00028">
    <property type="entry name" value="ZINC_FINGER_C2H2_1"/>
    <property type="match status" value="3"/>
</dbReference>
<reference evidence="7 8" key="1">
    <citation type="submission" date="2023-11" db="EMBL/GenBank/DDBJ databases">
        <title>Halocaridina rubra genome assembly.</title>
        <authorList>
            <person name="Smith C."/>
        </authorList>
    </citation>
    <scope>NUCLEOTIDE SEQUENCE [LARGE SCALE GENOMIC DNA]</scope>
    <source>
        <strain evidence="7">EP-1</strain>
        <tissue evidence="7">Whole</tissue>
    </source>
</reference>
<dbReference type="PANTHER" id="PTHR24379:SF121">
    <property type="entry name" value="C2H2-TYPE DOMAIN-CONTAINING PROTEIN"/>
    <property type="match status" value="1"/>
</dbReference>
<feature type="domain" description="C2H2-type" evidence="6">
    <location>
        <begin position="108"/>
        <end position="136"/>
    </location>
</feature>
<dbReference type="Proteomes" id="UP001381693">
    <property type="component" value="Unassembled WGS sequence"/>
</dbReference>